<keyword evidence="3" id="KW-1185">Reference proteome</keyword>
<reference evidence="3" key="1">
    <citation type="journal article" date="2013" name="Genome Announc.">
        <title>Genome sequence of the food spoilage yeast Zygosaccharomyces bailii CLIB 213(T).</title>
        <authorList>
            <person name="Galeote V."/>
            <person name="Bigey F."/>
            <person name="Devillers H."/>
            <person name="Neuveglise C."/>
            <person name="Dequin S."/>
        </authorList>
    </citation>
    <scope>NUCLEOTIDE SEQUENCE [LARGE SCALE GENOMIC DNA]</scope>
    <source>
        <strain evidence="3">CLIB 213 / ATCC 58445 / CBS 680 / CCRC 21525 / NBRC 1098 / NCYC 1416 / NRRL Y-2227</strain>
    </source>
</reference>
<name>A0A8J2SZ56_ZYGB2</name>
<dbReference type="Proteomes" id="UP000019375">
    <property type="component" value="Unassembled WGS sequence"/>
</dbReference>
<dbReference type="PROSITE" id="PS51257">
    <property type="entry name" value="PROKAR_LIPOPROTEIN"/>
    <property type="match status" value="1"/>
</dbReference>
<feature type="compositionally biased region" description="Basic and acidic residues" evidence="1">
    <location>
        <begin position="172"/>
        <end position="191"/>
    </location>
</feature>
<proteinExistence type="predicted"/>
<sequence length="224" mass="26280">MSLFKYIYVIIEGLASFATFLSCRQITKMQGSDNSHVGQSDDEESSYASSSSSEQELVPLKRPLFLKRRAQARNEDNKEAKKRQVQLQRLEYENQTLKARQDAQNLIGANYSSEQEVLRRALMLDDNDSKDSELERQLWAQREEARRRARRERLVAHQLELEAYEANKLKTDERQFNRQEQYEIKPTELKPRSRHNRNFKPEKARDTKFGTSNVGAEDTEYSVL</sequence>
<feature type="compositionally biased region" description="Low complexity" evidence="1">
    <location>
        <begin position="46"/>
        <end position="56"/>
    </location>
</feature>
<evidence type="ECO:0000313" key="2">
    <source>
        <dbReference type="EMBL" id="CDF87627.1"/>
    </source>
</evidence>
<dbReference type="OrthoDB" id="4070429at2759"/>
<evidence type="ECO:0000256" key="1">
    <source>
        <dbReference type="SAM" id="MobiDB-lite"/>
    </source>
</evidence>
<dbReference type="EMBL" id="HG316454">
    <property type="protein sequence ID" value="CDF87627.1"/>
    <property type="molecule type" value="Genomic_DNA"/>
</dbReference>
<accession>A0A8J2SZ56</accession>
<evidence type="ECO:0000313" key="3">
    <source>
        <dbReference type="Proteomes" id="UP000019375"/>
    </source>
</evidence>
<protein>
    <submittedName>
        <fullName evidence="2">BN860_10748g1_1</fullName>
    </submittedName>
</protein>
<dbReference type="AlphaFoldDB" id="A0A8J2SZ56"/>
<gene>
    <name evidence="2" type="ORF">BN860_10748g</name>
</gene>
<feature type="region of interest" description="Disordered" evidence="1">
    <location>
        <begin position="31"/>
        <end position="56"/>
    </location>
</feature>
<organism evidence="2 3">
    <name type="scientific">Zygosaccharomyces bailii (strain CLIB 213 / ATCC 58445 / CBS 680 / BCRC 21525 / NBRC 1098 / NCYC 1416 / NRRL Y-2227)</name>
    <dbReference type="NCBI Taxonomy" id="1333698"/>
    <lineage>
        <taxon>Eukaryota</taxon>
        <taxon>Fungi</taxon>
        <taxon>Dikarya</taxon>
        <taxon>Ascomycota</taxon>
        <taxon>Saccharomycotina</taxon>
        <taxon>Saccharomycetes</taxon>
        <taxon>Saccharomycetales</taxon>
        <taxon>Saccharomycetaceae</taxon>
        <taxon>Zygosaccharomyces</taxon>
    </lineage>
</organism>
<feature type="compositionally biased region" description="Basic and acidic residues" evidence="1">
    <location>
        <begin position="199"/>
        <end position="208"/>
    </location>
</feature>
<feature type="region of interest" description="Disordered" evidence="1">
    <location>
        <begin position="172"/>
        <end position="224"/>
    </location>
</feature>